<evidence type="ECO:0000256" key="3">
    <source>
        <dbReference type="ARBA" id="ARBA00006113"/>
    </source>
</evidence>
<feature type="binding site" description="axial binding residue" evidence="22">
    <location>
        <position position="175"/>
    </location>
    <ligand>
        <name>heme c</name>
        <dbReference type="ChEBI" id="CHEBI:61717"/>
        <label>2</label>
    </ligand>
    <ligandPart>
        <name>Fe</name>
        <dbReference type="ChEBI" id="CHEBI:18248"/>
    </ligandPart>
</feature>
<keyword evidence="10 24" id="KW-0812">Transmembrane</keyword>
<comment type="function">
    <text evidence="20">C-type cytochrome. Part of the cbb3-type cytochrome c oxidase complex. FixP subunit is required for transferring electrons from donor cytochrome c via its heme groups to FixO subunit. From there, electrons are shuttled to the catalytic binuclear center of FixN subunit where oxygen reduction takes place. The complex also functions as a proton pump.</text>
</comment>
<comment type="pathway">
    <text evidence="2 21">Energy metabolism; oxidative phosphorylation.</text>
</comment>
<keyword evidence="15 24" id="KW-1133">Transmembrane helix</keyword>
<dbReference type="InterPro" id="IPR008168">
    <property type="entry name" value="Cyt_C_IC"/>
</dbReference>
<dbReference type="OrthoDB" id="9811281at2"/>
<dbReference type="GO" id="GO:1902600">
    <property type="term" value="P:proton transmembrane transport"/>
    <property type="evidence" value="ECO:0007669"/>
    <property type="project" value="UniProtKB-KW"/>
</dbReference>
<keyword evidence="7 21" id="KW-0997">Cell inner membrane</keyword>
<keyword evidence="12" id="KW-0677">Repeat</keyword>
<evidence type="ECO:0000256" key="18">
    <source>
        <dbReference type="ARBA" id="ARBA00023065"/>
    </source>
</evidence>
<evidence type="ECO:0000256" key="5">
    <source>
        <dbReference type="ARBA" id="ARBA00022448"/>
    </source>
</evidence>
<evidence type="ECO:0000313" key="26">
    <source>
        <dbReference type="EMBL" id="SUB00082.1"/>
    </source>
</evidence>
<feature type="binding site" description="axial binding residue" evidence="22">
    <location>
        <position position="225"/>
    </location>
    <ligand>
        <name>heme c</name>
        <dbReference type="ChEBI" id="CHEBI:61717"/>
        <label>2</label>
    </ligand>
    <ligandPart>
        <name>Fe</name>
        <dbReference type="ChEBI" id="CHEBI:18248"/>
    </ligandPart>
</feature>
<evidence type="ECO:0000256" key="2">
    <source>
        <dbReference type="ARBA" id="ARBA00004673"/>
    </source>
</evidence>
<dbReference type="InterPro" id="IPR009056">
    <property type="entry name" value="Cyt_c-like_dom"/>
</dbReference>
<keyword evidence="16 21" id="KW-0560">Oxidoreductase</keyword>
<feature type="binding site" description="covalent" evidence="23">
    <location>
        <position position="221"/>
    </location>
    <ligand>
        <name>heme c</name>
        <dbReference type="ChEBI" id="CHEBI:61717"/>
        <label>2</label>
    </ligand>
</feature>
<keyword evidence="18 21" id="KW-0406">Ion transport</keyword>
<feature type="binding site" description="covalent" evidence="23">
    <location>
        <position position="127"/>
    </location>
    <ligand>
        <name>heme c</name>
        <dbReference type="ChEBI" id="CHEBI:61717"/>
        <label>1</label>
    </ligand>
</feature>
<dbReference type="InterPro" id="IPR036909">
    <property type="entry name" value="Cyt_c-like_dom_sf"/>
</dbReference>
<dbReference type="Gene3D" id="1.10.760.10">
    <property type="entry name" value="Cytochrome c-like domain"/>
    <property type="match status" value="2"/>
</dbReference>
<evidence type="ECO:0000256" key="20">
    <source>
        <dbReference type="ARBA" id="ARBA00025525"/>
    </source>
</evidence>
<keyword evidence="6 21" id="KW-1003">Cell membrane</keyword>
<reference evidence="26 27" key="1">
    <citation type="submission" date="2018-06" db="EMBL/GenBank/DDBJ databases">
        <authorList>
            <consortium name="Pathogen Informatics"/>
            <person name="Doyle S."/>
        </authorList>
    </citation>
    <scope>NUCLEOTIDE SEQUENCE [LARGE SCALE GENOMIC DNA]</scope>
    <source>
        <strain evidence="26 27">NCTC13350</strain>
    </source>
</reference>
<dbReference type="SUPFAM" id="SSF46626">
    <property type="entry name" value="Cytochrome c"/>
    <property type="match status" value="2"/>
</dbReference>
<evidence type="ECO:0000256" key="17">
    <source>
        <dbReference type="ARBA" id="ARBA00023004"/>
    </source>
</evidence>
<dbReference type="InterPro" id="IPR038414">
    <property type="entry name" value="CcoP_N_sf"/>
</dbReference>
<dbReference type="Gene3D" id="6.10.280.130">
    <property type="match status" value="1"/>
</dbReference>
<dbReference type="InterPro" id="IPR032858">
    <property type="entry name" value="CcoP_N"/>
</dbReference>
<dbReference type="AlphaFoldDB" id="A0A378ZS80"/>
<evidence type="ECO:0000256" key="11">
    <source>
        <dbReference type="ARBA" id="ARBA00022723"/>
    </source>
</evidence>
<sequence>MSDIHKKEIDAVSGVETTGHEWDGLKELNNPLPKWWLYVFYACIVWAIGYWVVYPSWPLLSSYTAGVLGNSQRADALAAVEAGQAARAQLGAGLNDASLEEIASTPALLDFAMANGRAAFGDNCAACHGSGGTGAIGYPNLQDDGWIWGGTLDDIHTTLKYGIRSGHDEARFAEMPAFGRDELLDKTQIDQVASFVASRAGLEPEAGVDLAAGETVYQENCASCHGEDLAGMREMGAPSLMSANYVFGKSVKAIKAQVNAPRHGVMPAWEGRLDPATIKSLAVYVHSFGGGE</sequence>
<proteinExistence type="inferred from homology"/>
<evidence type="ECO:0000256" key="16">
    <source>
        <dbReference type="ARBA" id="ARBA00023002"/>
    </source>
</evidence>
<evidence type="ECO:0000259" key="25">
    <source>
        <dbReference type="PROSITE" id="PS51007"/>
    </source>
</evidence>
<dbReference type="UniPathway" id="UPA00705"/>
<dbReference type="Pfam" id="PF14715">
    <property type="entry name" value="FixP_N"/>
    <property type="match status" value="1"/>
</dbReference>
<keyword evidence="11 21" id="KW-0479">Metal-binding</keyword>
<feature type="transmembrane region" description="Helical" evidence="24">
    <location>
        <begin position="35"/>
        <end position="53"/>
    </location>
</feature>
<evidence type="ECO:0000256" key="19">
    <source>
        <dbReference type="ARBA" id="ARBA00023136"/>
    </source>
</evidence>
<feature type="binding site" description="covalent" evidence="23">
    <location>
        <position position="124"/>
    </location>
    <ligand>
        <name>heme c</name>
        <dbReference type="ChEBI" id="CHEBI:61717"/>
        <label>1</label>
    </ligand>
</feature>
<keyword evidence="19 21" id="KW-0472">Membrane</keyword>
<evidence type="ECO:0000256" key="10">
    <source>
        <dbReference type="ARBA" id="ARBA00022692"/>
    </source>
</evidence>
<protein>
    <recommendedName>
        <fullName evidence="21">Cbb3-type cytochrome c oxidase subunit</fullName>
    </recommendedName>
</protein>
<feature type="domain" description="Cytochrome c" evidence="25">
    <location>
        <begin position="208"/>
        <end position="289"/>
    </location>
</feature>
<dbReference type="PANTHER" id="PTHR33751">
    <property type="entry name" value="CBB3-TYPE CYTOCHROME C OXIDASE SUBUNIT FIXP"/>
    <property type="match status" value="1"/>
</dbReference>
<evidence type="ECO:0000256" key="12">
    <source>
        <dbReference type="ARBA" id="ARBA00022737"/>
    </source>
</evidence>
<dbReference type="RefSeq" id="WP_019962960.1">
    <property type="nucleotide sequence ID" value="NZ_UGSK01000001.1"/>
</dbReference>
<name>A0A378ZS80_9HYPH</name>
<keyword evidence="14 21" id="KW-0249">Electron transport</keyword>
<evidence type="ECO:0000256" key="14">
    <source>
        <dbReference type="ARBA" id="ARBA00022982"/>
    </source>
</evidence>
<dbReference type="Pfam" id="PF13442">
    <property type="entry name" value="Cytochrome_CBB3"/>
    <property type="match status" value="1"/>
</dbReference>
<feature type="binding site" description="axial binding residue" evidence="22">
    <location>
        <position position="128"/>
    </location>
    <ligand>
        <name>heme c</name>
        <dbReference type="ChEBI" id="CHEBI:61717"/>
        <label>1</label>
    </ligand>
    <ligandPart>
        <name>Fe</name>
        <dbReference type="ChEBI" id="CHEBI:18248"/>
    </ligandPart>
</feature>
<keyword evidence="13 21" id="KW-0375">Hydrogen ion transport</keyword>
<dbReference type="PROSITE" id="PS51007">
    <property type="entry name" value="CYTC"/>
    <property type="match status" value="2"/>
</dbReference>
<comment type="subunit">
    <text evidence="4">Component of the cbb3-type cytochrome c oxidase at least composed of FixN, FixO, FixQ and FixP.</text>
</comment>
<evidence type="ECO:0000256" key="13">
    <source>
        <dbReference type="ARBA" id="ARBA00022781"/>
    </source>
</evidence>
<keyword evidence="17 21" id="KW-0408">Iron</keyword>
<evidence type="ECO:0000256" key="4">
    <source>
        <dbReference type="ARBA" id="ARBA00011203"/>
    </source>
</evidence>
<evidence type="ECO:0000256" key="6">
    <source>
        <dbReference type="ARBA" id="ARBA00022475"/>
    </source>
</evidence>
<keyword evidence="5 21" id="KW-0813">Transport</keyword>
<comment type="cofactor">
    <cofactor evidence="21 23">
        <name>heme c</name>
        <dbReference type="ChEBI" id="CHEBI:61717"/>
    </cofactor>
    <text evidence="21 23">Binds 2 heme C groups per subunit.</text>
</comment>
<dbReference type="InterPro" id="IPR004678">
    <property type="entry name" value="Cyt_c_oxidase_cbb3_su3"/>
</dbReference>
<evidence type="ECO:0000313" key="27">
    <source>
        <dbReference type="Proteomes" id="UP000255000"/>
    </source>
</evidence>
<dbReference type="GO" id="GO:0005506">
    <property type="term" value="F:iron ion binding"/>
    <property type="evidence" value="ECO:0007669"/>
    <property type="project" value="InterPro"/>
</dbReference>
<dbReference type="InterPro" id="IPR050597">
    <property type="entry name" value="Cytochrome_c_Oxidase_Subunit"/>
</dbReference>
<dbReference type="EMBL" id="UGSK01000001">
    <property type="protein sequence ID" value="SUB00082.1"/>
    <property type="molecule type" value="Genomic_DNA"/>
</dbReference>
<evidence type="ECO:0000256" key="21">
    <source>
        <dbReference type="PIRNR" id="PIRNR000006"/>
    </source>
</evidence>
<keyword evidence="9 21" id="KW-0679">Respiratory chain</keyword>
<dbReference type="PIRSF" id="PIRSF000006">
    <property type="entry name" value="Cbb3-Cox_fixP"/>
    <property type="match status" value="1"/>
</dbReference>
<accession>A0A378ZS80</accession>
<gene>
    <name evidence="26" type="primary">fixP</name>
    <name evidence="26" type="ORF">NCTC13350_00990</name>
</gene>
<dbReference type="NCBIfam" id="TIGR00782">
    <property type="entry name" value="ccoP"/>
    <property type="match status" value="1"/>
</dbReference>
<dbReference type="GO" id="GO:0020037">
    <property type="term" value="F:heme binding"/>
    <property type="evidence" value="ECO:0007669"/>
    <property type="project" value="InterPro"/>
</dbReference>
<dbReference type="GO" id="GO:0005886">
    <property type="term" value="C:plasma membrane"/>
    <property type="evidence" value="ECO:0007669"/>
    <property type="project" value="UniProtKB-SubCell"/>
</dbReference>
<comment type="subcellular location">
    <subcellularLocation>
        <location evidence="1 21">Cell inner membrane</location>
    </subcellularLocation>
</comment>
<feature type="domain" description="Cytochrome c" evidence="25">
    <location>
        <begin position="111"/>
        <end position="200"/>
    </location>
</feature>
<dbReference type="PANTHER" id="PTHR33751:SF1">
    <property type="entry name" value="CBB3-TYPE CYTOCHROME C OXIDASE SUBUNIT FIXP"/>
    <property type="match status" value="1"/>
</dbReference>
<evidence type="ECO:0000256" key="9">
    <source>
        <dbReference type="ARBA" id="ARBA00022660"/>
    </source>
</evidence>
<dbReference type="PRINTS" id="PR00605">
    <property type="entry name" value="CYTCHROMECIC"/>
</dbReference>
<comment type="similarity">
    <text evidence="3 21">Belongs to the CcoP / FixP family.</text>
</comment>
<feature type="binding site" description="covalent" evidence="23">
    <location>
        <position position="224"/>
    </location>
    <ligand>
        <name>heme c</name>
        <dbReference type="ChEBI" id="CHEBI:61717"/>
        <label>2</label>
    </ligand>
</feature>
<keyword evidence="8 21" id="KW-0349">Heme</keyword>
<evidence type="ECO:0000256" key="7">
    <source>
        <dbReference type="ARBA" id="ARBA00022519"/>
    </source>
</evidence>
<dbReference type="Pfam" id="PF00034">
    <property type="entry name" value="Cytochrom_C"/>
    <property type="match status" value="1"/>
</dbReference>
<dbReference type="GO" id="GO:0009055">
    <property type="term" value="F:electron transfer activity"/>
    <property type="evidence" value="ECO:0007669"/>
    <property type="project" value="InterPro"/>
</dbReference>
<dbReference type="GO" id="GO:0016491">
    <property type="term" value="F:oxidoreductase activity"/>
    <property type="evidence" value="ECO:0007669"/>
    <property type="project" value="UniProtKB-KW"/>
</dbReference>
<evidence type="ECO:0000256" key="24">
    <source>
        <dbReference type="SAM" id="Phobius"/>
    </source>
</evidence>
<feature type="binding site" description="axial binding residue" evidence="22">
    <location>
        <position position="266"/>
    </location>
    <ligand>
        <name>heme c</name>
        <dbReference type="ChEBI" id="CHEBI:61717"/>
        <label>1</label>
    </ligand>
    <ligandPart>
        <name>Fe</name>
        <dbReference type="ChEBI" id="CHEBI:18248"/>
    </ligandPart>
</feature>
<evidence type="ECO:0000256" key="23">
    <source>
        <dbReference type="PIRSR" id="PIRSR000006-2"/>
    </source>
</evidence>
<evidence type="ECO:0000256" key="22">
    <source>
        <dbReference type="PIRSR" id="PIRSR000006-1"/>
    </source>
</evidence>
<evidence type="ECO:0000256" key="8">
    <source>
        <dbReference type="ARBA" id="ARBA00022617"/>
    </source>
</evidence>
<organism evidence="26 27">
    <name type="scientific">Pannonibacter phragmitetus</name>
    <dbReference type="NCBI Taxonomy" id="121719"/>
    <lineage>
        <taxon>Bacteria</taxon>
        <taxon>Pseudomonadati</taxon>
        <taxon>Pseudomonadota</taxon>
        <taxon>Alphaproteobacteria</taxon>
        <taxon>Hyphomicrobiales</taxon>
        <taxon>Stappiaceae</taxon>
        <taxon>Pannonibacter</taxon>
    </lineage>
</organism>
<evidence type="ECO:0000256" key="1">
    <source>
        <dbReference type="ARBA" id="ARBA00004533"/>
    </source>
</evidence>
<evidence type="ECO:0000256" key="15">
    <source>
        <dbReference type="ARBA" id="ARBA00022989"/>
    </source>
</evidence>
<dbReference type="Proteomes" id="UP000255000">
    <property type="component" value="Unassembled WGS sequence"/>
</dbReference>
<dbReference type="GO" id="GO:0006119">
    <property type="term" value="P:oxidative phosphorylation"/>
    <property type="evidence" value="ECO:0007669"/>
    <property type="project" value="UniProtKB-UniPathway"/>
</dbReference>